<evidence type="ECO:0000313" key="3">
    <source>
        <dbReference type="EMBL" id="KAK2176870.1"/>
    </source>
</evidence>
<dbReference type="EMBL" id="JAODUO010000634">
    <property type="protein sequence ID" value="KAK2176870.1"/>
    <property type="molecule type" value="Genomic_DNA"/>
</dbReference>
<protein>
    <submittedName>
        <fullName evidence="3">Uncharacterized protein</fullName>
    </submittedName>
</protein>
<proteinExistence type="predicted"/>
<keyword evidence="2" id="KW-0812">Transmembrane</keyword>
<feature type="compositionally biased region" description="Basic residues" evidence="1">
    <location>
        <begin position="30"/>
        <end position="39"/>
    </location>
</feature>
<feature type="region of interest" description="Disordered" evidence="1">
    <location>
        <begin position="1"/>
        <end position="39"/>
    </location>
</feature>
<evidence type="ECO:0000256" key="2">
    <source>
        <dbReference type="SAM" id="Phobius"/>
    </source>
</evidence>
<sequence>MFVNLALGGNASAVPRPNPTTQPPRASTEHRRRALTRRRATVHWRRPLIPPGAVPNIPPPTTTHTDRLTPEEVAAVLGRCDGLNSTQQDAAILSFLCVCVLGLFVVVGSFSLVGCQEPPPARRRPSTLPPTVALPRIRRLKVFTVVRRYRPVVRRAKTPHAITSSPAAKTLPLPGAEKTLGNVVPV</sequence>
<dbReference type="AlphaFoldDB" id="A0AAD9KT73"/>
<dbReference type="Proteomes" id="UP001209878">
    <property type="component" value="Unassembled WGS sequence"/>
</dbReference>
<name>A0AAD9KT73_RIDPI</name>
<keyword evidence="4" id="KW-1185">Reference proteome</keyword>
<comment type="caution">
    <text evidence="3">The sequence shown here is derived from an EMBL/GenBank/DDBJ whole genome shotgun (WGS) entry which is preliminary data.</text>
</comment>
<reference evidence="3" key="1">
    <citation type="journal article" date="2023" name="Mol. Biol. Evol.">
        <title>Third-Generation Sequencing Reveals the Adaptive Role of the Epigenome in Three Deep-Sea Polychaetes.</title>
        <authorList>
            <person name="Perez M."/>
            <person name="Aroh O."/>
            <person name="Sun Y."/>
            <person name="Lan Y."/>
            <person name="Juniper S.K."/>
            <person name="Young C.R."/>
            <person name="Angers B."/>
            <person name="Qian P.Y."/>
        </authorList>
    </citation>
    <scope>NUCLEOTIDE SEQUENCE</scope>
    <source>
        <strain evidence="3">R07B-5</strain>
    </source>
</reference>
<evidence type="ECO:0000256" key="1">
    <source>
        <dbReference type="SAM" id="MobiDB-lite"/>
    </source>
</evidence>
<gene>
    <name evidence="3" type="ORF">NP493_625g01022</name>
</gene>
<keyword evidence="2" id="KW-1133">Transmembrane helix</keyword>
<organism evidence="3 4">
    <name type="scientific">Ridgeia piscesae</name>
    <name type="common">Tubeworm</name>
    <dbReference type="NCBI Taxonomy" id="27915"/>
    <lineage>
        <taxon>Eukaryota</taxon>
        <taxon>Metazoa</taxon>
        <taxon>Spiralia</taxon>
        <taxon>Lophotrochozoa</taxon>
        <taxon>Annelida</taxon>
        <taxon>Polychaeta</taxon>
        <taxon>Sedentaria</taxon>
        <taxon>Canalipalpata</taxon>
        <taxon>Sabellida</taxon>
        <taxon>Siboglinidae</taxon>
        <taxon>Ridgeia</taxon>
    </lineage>
</organism>
<keyword evidence="2" id="KW-0472">Membrane</keyword>
<accession>A0AAD9KT73</accession>
<evidence type="ECO:0000313" key="4">
    <source>
        <dbReference type="Proteomes" id="UP001209878"/>
    </source>
</evidence>
<feature type="transmembrane region" description="Helical" evidence="2">
    <location>
        <begin position="91"/>
        <end position="115"/>
    </location>
</feature>